<gene>
    <name evidence="2" type="ORF">TUM18999_15350</name>
    <name evidence="3" type="ORF">TUM20286_11400</name>
</gene>
<evidence type="ECO:0000259" key="1">
    <source>
        <dbReference type="Pfam" id="PF21527"/>
    </source>
</evidence>
<dbReference type="EMBL" id="AP023189">
    <property type="protein sequence ID" value="BCG23344.1"/>
    <property type="molecule type" value="Genomic_DNA"/>
</dbReference>
<dbReference type="Proteomes" id="UP000509383">
    <property type="component" value="Chromosome"/>
</dbReference>
<sequence length="172" mass="19189">MKLAEIHDDVFMCNIMVFAGHGGFCRVYRNRPRMITVPSNTTITFWCPDQSGQFSSLSTLDNDIGKLIDVTNGLSEMCKTMRASNDRLPVTYEPGDQIKNYVLMSPQSLQLGEARSLSRLVTVQQSGIGSTKGVFLEDLLYEFGGRNCHWAACREVINLSDVIMEGGELVRN</sequence>
<proteinExistence type="predicted"/>
<dbReference type="Pfam" id="PF21527">
    <property type="entry name" value="Stv"/>
    <property type="match status" value="1"/>
</dbReference>
<dbReference type="Proteomes" id="UP001054892">
    <property type="component" value="Unassembled WGS sequence"/>
</dbReference>
<dbReference type="KEGG" id="ptw:TUM18999_15350"/>
<keyword evidence="5" id="KW-1185">Reference proteome</keyword>
<evidence type="ECO:0000313" key="5">
    <source>
        <dbReference type="Proteomes" id="UP001054892"/>
    </source>
</evidence>
<feature type="domain" description="Putative adhesin Stv" evidence="1">
    <location>
        <begin position="16"/>
        <end position="155"/>
    </location>
</feature>
<evidence type="ECO:0000313" key="4">
    <source>
        <dbReference type="Proteomes" id="UP000509383"/>
    </source>
</evidence>
<dbReference type="InterPro" id="IPR049002">
    <property type="entry name" value="Stv"/>
</dbReference>
<dbReference type="EMBL" id="BQKM01000002">
    <property type="protein sequence ID" value="GJN51388.1"/>
    <property type="molecule type" value="Genomic_DNA"/>
</dbReference>
<reference evidence="2 4" key="1">
    <citation type="submission" date="2020-05" db="EMBL/GenBank/DDBJ databases">
        <title>Characterization of novel class B3 metallo-beta-lactamase from novel Pseudomonas species.</title>
        <authorList>
            <person name="Yamada K."/>
            <person name="Aoki K."/>
            <person name="Ishii Y."/>
        </authorList>
    </citation>
    <scope>NUCLEOTIDE SEQUENCE [LARGE SCALE GENOMIC DNA]</scope>
    <source>
        <strain evidence="2 4">TUM18999</strain>
        <strain evidence="3 5">TUM20286</strain>
    </source>
</reference>
<organism evidence="2 4">
    <name type="scientific">Pseudomonas tohonis</name>
    <dbReference type="NCBI Taxonomy" id="2725477"/>
    <lineage>
        <taxon>Bacteria</taxon>
        <taxon>Pseudomonadati</taxon>
        <taxon>Pseudomonadota</taxon>
        <taxon>Gammaproteobacteria</taxon>
        <taxon>Pseudomonadales</taxon>
        <taxon>Pseudomonadaceae</taxon>
        <taxon>Pseudomonas</taxon>
    </lineage>
</organism>
<dbReference type="RefSeq" id="WP_173176411.1">
    <property type="nucleotide sequence ID" value="NZ_AP023189.1"/>
</dbReference>
<evidence type="ECO:0000313" key="2">
    <source>
        <dbReference type="EMBL" id="BCG23344.1"/>
    </source>
</evidence>
<name>A0A6J4E2X7_9PSED</name>
<accession>A0A6J4E2X7</accession>
<protein>
    <recommendedName>
        <fullName evidence="1">Putative adhesin Stv domain-containing protein</fullName>
    </recommendedName>
</protein>
<dbReference type="AlphaFoldDB" id="A0A6J4E2X7"/>
<evidence type="ECO:0000313" key="3">
    <source>
        <dbReference type="EMBL" id="GJN51388.1"/>
    </source>
</evidence>